<accession>A0A1Q9EPR6</accession>
<reference evidence="1 2" key="1">
    <citation type="submission" date="2016-02" db="EMBL/GenBank/DDBJ databases">
        <title>Genome analysis of coral dinoflagellate symbionts highlights evolutionary adaptations to a symbiotic lifestyle.</title>
        <authorList>
            <person name="Aranda M."/>
            <person name="Li Y."/>
            <person name="Liew Y.J."/>
            <person name="Baumgarten S."/>
            <person name="Simakov O."/>
            <person name="Wilson M."/>
            <person name="Piel J."/>
            <person name="Ashoor H."/>
            <person name="Bougouffa S."/>
            <person name="Bajic V.B."/>
            <person name="Ryu T."/>
            <person name="Ravasi T."/>
            <person name="Bayer T."/>
            <person name="Micklem G."/>
            <person name="Kim H."/>
            <person name="Bhak J."/>
            <person name="Lajeunesse T.C."/>
            <person name="Voolstra C.R."/>
        </authorList>
    </citation>
    <scope>NUCLEOTIDE SEQUENCE [LARGE SCALE GENOMIC DNA]</scope>
    <source>
        <strain evidence="1 2">CCMP2467</strain>
    </source>
</reference>
<dbReference type="Proteomes" id="UP000186817">
    <property type="component" value="Unassembled WGS sequence"/>
</dbReference>
<proteinExistence type="predicted"/>
<dbReference type="OrthoDB" id="426235at2759"/>
<comment type="caution">
    <text evidence="1">The sequence shown here is derived from an EMBL/GenBank/DDBJ whole genome shotgun (WGS) entry which is preliminary data.</text>
</comment>
<keyword evidence="2" id="KW-1185">Reference proteome</keyword>
<evidence type="ECO:0000313" key="2">
    <source>
        <dbReference type="Proteomes" id="UP000186817"/>
    </source>
</evidence>
<name>A0A1Q9EPR6_SYMMI</name>
<organism evidence="1 2">
    <name type="scientific">Symbiodinium microadriaticum</name>
    <name type="common">Dinoflagellate</name>
    <name type="synonym">Zooxanthella microadriatica</name>
    <dbReference type="NCBI Taxonomy" id="2951"/>
    <lineage>
        <taxon>Eukaryota</taxon>
        <taxon>Sar</taxon>
        <taxon>Alveolata</taxon>
        <taxon>Dinophyceae</taxon>
        <taxon>Suessiales</taxon>
        <taxon>Symbiodiniaceae</taxon>
        <taxon>Symbiodinium</taxon>
    </lineage>
</organism>
<dbReference type="EMBL" id="LSRX01000097">
    <property type="protein sequence ID" value="OLQ09422.1"/>
    <property type="molecule type" value="Genomic_DNA"/>
</dbReference>
<evidence type="ECO:0000313" key="1">
    <source>
        <dbReference type="EMBL" id="OLQ09422.1"/>
    </source>
</evidence>
<protein>
    <submittedName>
        <fullName evidence="1">Uncharacterized protein</fullName>
    </submittedName>
</protein>
<dbReference type="AlphaFoldDB" id="A0A1Q9EPR6"/>
<sequence>MQPAMIAVAAIAQERRCEMEDFDAPLKVAAARQVANPDVIRPDGVASPMPGRLARRYKELGGPDAFFVGKPGTCLCGVD</sequence>
<gene>
    <name evidence="1" type="ORF">AK812_SmicGene6945</name>
</gene>